<dbReference type="RefSeq" id="WP_346065740.1">
    <property type="nucleotide sequence ID" value="NZ_BRPJ01000072.1"/>
</dbReference>
<organism evidence="1 2">
    <name type="scientific">Lacrimispora amygdalina</name>
    <dbReference type="NCBI Taxonomy" id="253257"/>
    <lineage>
        <taxon>Bacteria</taxon>
        <taxon>Bacillati</taxon>
        <taxon>Bacillota</taxon>
        <taxon>Clostridia</taxon>
        <taxon>Lachnospirales</taxon>
        <taxon>Lachnospiraceae</taxon>
        <taxon>Lacrimispora</taxon>
    </lineage>
</organism>
<reference evidence="1 2" key="1">
    <citation type="journal article" date="2024" name="Int. J. Syst. Evol. Microbiol.">
        <title>Lacrimispora brassicae sp. nov. isolated from fermented cabbage, and proposal of Clostridium indicum Gundawar et al. 2019 and Clostridium methoxybenzovorans Mechichi et al. 1999 as heterotypic synonyms of Lacrimispora amygdalina (Parshina et al. 2003) Haas and Blanchard 2020 and Lacrimispora indolis (McClung and McCoy 1957) Haas and Blanchard 2020, respectively.</title>
        <authorList>
            <person name="Kobayashi H."/>
            <person name="Tanizawa Y."/>
            <person name="Sakamoto M."/>
            <person name="Ohkuma M."/>
            <person name="Tohno M."/>
        </authorList>
    </citation>
    <scope>NUCLEOTIDE SEQUENCE [LARGE SCALE GENOMIC DNA]</scope>
    <source>
        <strain evidence="1 2">DSM 12857</strain>
    </source>
</reference>
<sequence>MAYPVSDFTAAKIGENSSAERRDGMTVNSEVTINGSSNLYDIIRFNNKGCVYGITLTGSPGIYDYVLSVDAQGPEGFLSGAGYLAFTDKSGDTYKLSIYSGTRSVHTVRYNSQQPEIVKIQWSNESI</sequence>
<keyword evidence="2" id="KW-1185">Reference proteome</keyword>
<proteinExistence type="predicted"/>
<evidence type="ECO:0000313" key="2">
    <source>
        <dbReference type="Proteomes" id="UP001419084"/>
    </source>
</evidence>
<dbReference type="EMBL" id="BRPJ01000072">
    <property type="protein sequence ID" value="GLB31404.1"/>
    <property type="molecule type" value="Genomic_DNA"/>
</dbReference>
<comment type="caution">
    <text evidence="1">The sequence shown here is derived from an EMBL/GenBank/DDBJ whole genome shotgun (WGS) entry which is preliminary data.</text>
</comment>
<evidence type="ECO:0000313" key="1">
    <source>
        <dbReference type="EMBL" id="GLB31404.1"/>
    </source>
</evidence>
<protein>
    <submittedName>
        <fullName evidence="1">Uncharacterized protein</fullName>
    </submittedName>
</protein>
<accession>A0ABQ5M8W8</accession>
<dbReference type="Proteomes" id="UP001419084">
    <property type="component" value="Unassembled WGS sequence"/>
</dbReference>
<gene>
    <name evidence="1" type="ORF">LAD12857_33270</name>
</gene>
<name>A0ABQ5M8W8_9FIRM</name>